<protein>
    <recommendedName>
        <fullName evidence="3">KAT8 regulatory NSL complex subunit 2</fullName>
    </recommendedName>
    <alternativeName>
        <fullName evidence="11">NSL complex protein NSL2</fullName>
    </alternativeName>
    <alternativeName>
        <fullName evidence="10">Non-specific lethal 2 homolog</fullName>
    </alternativeName>
</protein>
<dbReference type="GO" id="GO:0005634">
    <property type="term" value="C:nucleus"/>
    <property type="evidence" value="ECO:0007669"/>
    <property type="project" value="UniProtKB-SubCell"/>
</dbReference>
<evidence type="ECO:0000313" key="16">
    <source>
        <dbReference type="EMBL" id="KAJ6792007.1"/>
    </source>
</evidence>
<evidence type="ECO:0000256" key="4">
    <source>
        <dbReference type="ARBA" id="ARBA00022499"/>
    </source>
</evidence>
<gene>
    <name evidence="16" type="ORF">M6B38_242660</name>
</gene>
<sequence>MKKSDSEILHQPLLLPPPSIPKQEPPNPNPNASHGDPTRPSSPTPAADQIPNADVLSREEVLRRRFRCLKKLSRVYRDQYWALAEEIRVRHRDFYWQHGKSPLEEEGEEGGGGGGSGLGLRESGGENGGGAGKRKKCSFSGCKSNSMPLTAFCHQHILSDREQKLYRPCCFVIRSIQSGPVICRKPVSAVPSLCPVHLQKTQRNISLALRKAGLTTSSPPKFHELIHELLRQIIDKRKKQKCRGNSMAEEESNRKPELDSTGRTDKGKMFP</sequence>
<feature type="region of interest" description="Disordered" evidence="14">
    <location>
        <begin position="100"/>
        <end position="132"/>
    </location>
</feature>
<evidence type="ECO:0000256" key="9">
    <source>
        <dbReference type="ARBA" id="ARBA00023242"/>
    </source>
</evidence>
<feature type="region of interest" description="Disordered" evidence="14">
    <location>
        <begin position="240"/>
        <end position="271"/>
    </location>
</feature>
<comment type="function">
    <text evidence="12">Non-catalytic component of the NSL histone acetyltransferase complex, a multiprotein complex that mediates histone H4 acetylation at 'Lys-5'- and 'Lys-8' (H4K5ac and H4K8ac) at transcription start sites and promotes transcription initiation. Required for NSL complex stability and for transcription of intraciliary transport genes in both ciliated and non-ciliated cells by regulating histone H4 acetylation at 'Lys-5'- and 'Lys-12' (H4K5ac and H4K12ac). This is necessary for cilium assembly in ciliated cells and for organization of the microtubule cytoskeleton in non-ciliated cells. Required within the NSL complex to maintain nuclear architecture stability by promoting KAT8-mediated acetylation of lamin LMNA.</text>
</comment>
<evidence type="ECO:0000256" key="11">
    <source>
        <dbReference type="ARBA" id="ARBA00033378"/>
    </source>
</evidence>
<dbReference type="GO" id="GO:0006325">
    <property type="term" value="P:chromatin organization"/>
    <property type="evidence" value="ECO:0007669"/>
    <property type="project" value="UniProtKB-KW"/>
</dbReference>
<dbReference type="Proteomes" id="UP001140949">
    <property type="component" value="Unassembled WGS sequence"/>
</dbReference>
<comment type="subunit">
    <text evidence="13">Component of the NSL complex at least composed of KAT8/MOF, KANSL1, KANSL2, KANSL3, MCRS1, PHF20, OGT1/OGT, WDR5 and HCFC1.</text>
</comment>
<keyword evidence="7" id="KW-0156">Chromatin regulator</keyword>
<dbReference type="InterPro" id="IPR026316">
    <property type="entry name" value="NSL2"/>
</dbReference>
<evidence type="ECO:0000256" key="8">
    <source>
        <dbReference type="ARBA" id="ARBA00023128"/>
    </source>
</evidence>
<keyword evidence="17" id="KW-1185">Reference proteome</keyword>
<accession>A0AAX6DJP7</accession>
<keyword evidence="6" id="KW-0832">Ubl conjugation</keyword>
<evidence type="ECO:0000256" key="2">
    <source>
        <dbReference type="ARBA" id="ARBA00004173"/>
    </source>
</evidence>
<evidence type="ECO:0000256" key="10">
    <source>
        <dbReference type="ARBA" id="ARBA00032947"/>
    </source>
</evidence>
<evidence type="ECO:0000256" key="14">
    <source>
        <dbReference type="SAM" id="MobiDB-lite"/>
    </source>
</evidence>
<proteinExistence type="predicted"/>
<feature type="compositionally biased region" description="Pro residues" evidence="14">
    <location>
        <begin position="14"/>
        <end position="29"/>
    </location>
</feature>
<evidence type="ECO:0000256" key="12">
    <source>
        <dbReference type="ARBA" id="ARBA00093359"/>
    </source>
</evidence>
<feature type="compositionally biased region" description="Basic and acidic residues" evidence="14">
    <location>
        <begin position="251"/>
        <end position="271"/>
    </location>
</feature>
<evidence type="ECO:0000256" key="3">
    <source>
        <dbReference type="ARBA" id="ARBA00015508"/>
    </source>
</evidence>
<comment type="subcellular location">
    <subcellularLocation>
        <location evidence="2">Mitochondrion</location>
    </subcellularLocation>
    <subcellularLocation>
        <location evidence="1">Nucleus</location>
    </subcellularLocation>
</comment>
<evidence type="ECO:0000256" key="5">
    <source>
        <dbReference type="ARBA" id="ARBA00022553"/>
    </source>
</evidence>
<dbReference type="InterPro" id="IPR025927">
    <property type="entry name" value="Znf_KANL2-like"/>
</dbReference>
<keyword evidence="5" id="KW-0597">Phosphoprotein</keyword>
<reference evidence="16" key="2">
    <citation type="submission" date="2023-04" db="EMBL/GenBank/DDBJ databases">
        <authorList>
            <person name="Bruccoleri R.E."/>
            <person name="Oakeley E.J."/>
            <person name="Faust A.-M."/>
            <person name="Dessus-Babus S."/>
            <person name="Altorfer M."/>
            <person name="Burckhardt D."/>
            <person name="Oertli M."/>
            <person name="Naumann U."/>
            <person name="Petersen F."/>
            <person name="Wong J."/>
        </authorList>
    </citation>
    <scope>NUCLEOTIDE SEQUENCE</scope>
    <source>
        <strain evidence="16">GSM-AAB239-AS_SAM_17_03QT</strain>
        <tissue evidence="16">Leaf</tissue>
    </source>
</reference>
<comment type="caution">
    <text evidence="16">The sequence shown here is derived from an EMBL/GenBank/DDBJ whole genome shotgun (WGS) entry which is preliminary data.</text>
</comment>
<name>A0AAX6DJP7_IRIPA</name>
<evidence type="ECO:0000259" key="15">
    <source>
        <dbReference type="Pfam" id="PF13891"/>
    </source>
</evidence>
<feature type="domain" description="KANL2-like probable zinc-finger" evidence="15">
    <location>
        <begin position="137"/>
        <end position="197"/>
    </location>
</feature>
<dbReference type="Pfam" id="PF13891">
    <property type="entry name" value="zf-C3HC3H_KANSL2"/>
    <property type="match status" value="1"/>
</dbReference>
<evidence type="ECO:0000313" key="17">
    <source>
        <dbReference type="Proteomes" id="UP001140949"/>
    </source>
</evidence>
<evidence type="ECO:0000256" key="13">
    <source>
        <dbReference type="ARBA" id="ARBA00093543"/>
    </source>
</evidence>
<dbReference type="PANTHER" id="PTHR13453:SF1">
    <property type="entry name" value="KAT8 REGULATORY NSL COMPLEX SUBUNIT 2"/>
    <property type="match status" value="1"/>
</dbReference>
<dbReference type="GO" id="GO:0005739">
    <property type="term" value="C:mitochondrion"/>
    <property type="evidence" value="ECO:0007669"/>
    <property type="project" value="UniProtKB-SubCell"/>
</dbReference>
<evidence type="ECO:0000256" key="7">
    <source>
        <dbReference type="ARBA" id="ARBA00022853"/>
    </source>
</evidence>
<keyword evidence="4" id="KW-1017">Isopeptide bond</keyword>
<dbReference type="EMBL" id="JANAVB010044216">
    <property type="protein sequence ID" value="KAJ6792007.1"/>
    <property type="molecule type" value="Genomic_DNA"/>
</dbReference>
<keyword evidence="9" id="KW-0539">Nucleus</keyword>
<evidence type="ECO:0000256" key="1">
    <source>
        <dbReference type="ARBA" id="ARBA00004123"/>
    </source>
</evidence>
<dbReference type="AlphaFoldDB" id="A0AAX6DJP7"/>
<dbReference type="GO" id="GO:0044545">
    <property type="term" value="C:NSL complex"/>
    <property type="evidence" value="ECO:0007669"/>
    <property type="project" value="TreeGrafter"/>
</dbReference>
<organism evidence="16 17">
    <name type="scientific">Iris pallida</name>
    <name type="common">Sweet iris</name>
    <dbReference type="NCBI Taxonomy" id="29817"/>
    <lineage>
        <taxon>Eukaryota</taxon>
        <taxon>Viridiplantae</taxon>
        <taxon>Streptophyta</taxon>
        <taxon>Embryophyta</taxon>
        <taxon>Tracheophyta</taxon>
        <taxon>Spermatophyta</taxon>
        <taxon>Magnoliopsida</taxon>
        <taxon>Liliopsida</taxon>
        <taxon>Asparagales</taxon>
        <taxon>Iridaceae</taxon>
        <taxon>Iridoideae</taxon>
        <taxon>Irideae</taxon>
        <taxon>Iris</taxon>
    </lineage>
</organism>
<keyword evidence="8" id="KW-0496">Mitochondrion</keyword>
<dbReference type="PANTHER" id="PTHR13453">
    <property type="entry name" value="KAT8 REGULATORY NSL COMPLEX SUBUNIT 2"/>
    <property type="match status" value="1"/>
</dbReference>
<feature type="region of interest" description="Disordered" evidence="14">
    <location>
        <begin position="1"/>
        <end position="53"/>
    </location>
</feature>
<reference evidence="16" key="1">
    <citation type="journal article" date="2023" name="GigaByte">
        <title>Genome assembly of the bearded iris, Iris pallida Lam.</title>
        <authorList>
            <person name="Bruccoleri R.E."/>
            <person name="Oakeley E.J."/>
            <person name="Faust A.M.E."/>
            <person name="Altorfer M."/>
            <person name="Dessus-Babus S."/>
            <person name="Burckhardt D."/>
            <person name="Oertli M."/>
            <person name="Naumann U."/>
            <person name="Petersen F."/>
            <person name="Wong J."/>
        </authorList>
    </citation>
    <scope>NUCLEOTIDE SEQUENCE</scope>
    <source>
        <strain evidence="16">GSM-AAB239-AS_SAM_17_03QT</strain>
    </source>
</reference>
<evidence type="ECO:0000256" key="6">
    <source>
        <dbReference type="ARBA" id="ARBA00022843"/>
    </source>
</evidence>